<dbReference type="RefSeq" id="XP_001013854.1">
    <property type="nucleotide sequence ID" value="XM_001013854.1"/>
</dbReference>
<dbReference type="GeneID" id="7823098"/>
<gene>
    <name evidence="2" type="ORF">TTHERM_00770620</name>
</gene>
<evidence type="ECO:0000313" key="3">
    <source>
        <dbReference type="Proteomes" id="UP000009168"/>
    </source>
</evidence>
<feature type="compositionally biased region" description="Polar residues" evidence="1">
    <location>
        <begin position="24"/>
        <end position="36"/>
    </location>
</feature>
<protein>
    <submittedName>
        <fullName evidence="2">Uncharacterized protein</fullName>
    </submittedName>
</protein>
<reference evidence="3" key="1">
    <citation type="journal article" date="2006" name="PLoS Biol.">
        <title>Macronuclear genome sequence of the ciliate Tetrahymena thermophila, a model eukaryote.</title>
        <authorList>
            <person name="Eisen J.A."/>
            <person name="Coyne R.S."/>
            <person name="Wu M."/>
            <person name="Wu D."/>
            <person name="Thiagarajan M."/>
            <person name="Wortman J.R."/>
            <person name="Badger J.H."/>
            <person name="Ren Q."/>
            <person name="Amedeo P."/>
            <person name="Jones K.M."/>
            <person name="Tallon L.J."/>
            <person name="Delcher A.L."/>
            <person name="Salzberg S.L."/>
            <person name="Silva J.C."/>
            <person name="Haas B.J."/>
            <person name="Majoros W.H."/>
            <person name="Farzad M."/>
            <person name="Carlton J.M."/>
            <person name="Smith R.K. Jr."/>
            <person name="Garg J."/>
            <person name="Pearlman R.E."/>
            <person name="Karrer K.M."/>
            <person name="Sun L."/>
            <person name="Manning G."/>
            <person name="Elde N.C."/>
            <person name="Turkewitz A.P."/>
            <person name="Asai D.J."/>
            <person name="Wilkes D.E."/>
            <person name="Wang Y."/>
            <person name="Cai H."/>
            <person name="Collins K."/>
            <person name="Stewart B.A."/>
            <person name="Lee S.R."/>
            <person name="Wilamowska K."/>
            <person name="Weinberg Z."/>
            <person name="Ruzzo W.L."/>
            <person name="Wloga D."/>
            <person name="Gaertig J."/>
            <person name="Frankel J."/>
            <person name="Tsao C.-C."/>
            <person name="Gorovsky M.A."/>
            <person name="Keeling P.J."/>
            <person name="Waller R.F."/>
            <person name="Patron N.J."/>
            <person name="Cherry J.M."/>
            <person name="Stover N.A."/>
            <person name="Krieger C.J."/>
            <person name="del Toro C."/>
            <person name="Ryder H.F."/>
            <person name="Williamson S.C."/>
            <person name="Barbeau R.A."/>
            <person name="Hamilton E.P."/>
            <person name="Orias E."/>
        </authorList>
    </citation>
    <scope>NUCLEOTIDE SEQUENCE [LARGE SCALE GENOMIC DNA]</scope>
    <source>
        <strain evidence="3">SB210</strain>
    </source>
</reference>
<dbReference type="EMBL" id="GG662723">
    <property type="protein sequence ID" value="EAR93609.1"/>
    <property type="molecule type" value="Genomic_DNA"/>
</dbReference>
<dbReference type="KEGG" id="tet:TTHERM_00770620"/>
<dbReference type="Proteomes" id="UP000009168">
    <property type="component" value="Unassembled WGS sequence"/>
</dbReference>
<accession>Q23AT3</accession>
<dbReference type="HOGENOM" id="CLU_599218_0_0_1"/>
<name>Q23AT3_TETTS</name>
<dbReference type="InParanoid" id="Q23AT3"/>
<proteinExistence type="predicted"/>
<feature type="compositionally biased region" description="Basic and acidic residues" evidence="1">
    <location>
        <begin position="1"/>
        <end position="21"/>
    </location>
</feature>
<dbReference type="AlphaFoldDB" id="Q23AT3"/>
<feature type="region of interest" description="Disordered" evidence="1">
    <location>
        <begin position="1"/>
        <end position="36"/>
    </location>
</feature>
<evidence type="ECO:0000256" key="1">
    <source>
        <dbReference type="SAM" id="MobiDB-lite"/>
    </source>
</evidence>
<keyword evidence="3" id="KW-1185">Reference proteome</keyword>
<sequence>MSQIESEKIPKDKDQFSKSEEVMDQSQDNLSSASSMKDESWSLQSFQFKKKISKCSDGKKTYKRGRKPKLQMKKIAYTYSSTNLQELTQIQSKLQYETSIIKQIPSQKVFFLAGDILAELKDATNDMGIDIFREQRNALFIERDNYGTQFELTSVSPLKNFQSVIYYQENSQDQELYQFSKFLKKHQELIYMLSAQIQDLQNSFLCGDQKLEEIINKRQNIKNQQRKQILEQIYNQDRFCQIATVSLSLTNQTTTVSNISFSQSMIALLGFESDNVLCNVSKIAFLKVLTQNSRRQIMKCNIQAQQKQQSGLILEIEDFELLTFDQIKIVCKGRFQTIPIIYPPELQFEQYPLLNTIEQFCLVEYDITPWHIEQLLKIRQEFIKKAPQNEIFPNNYKYSNLIEIENFEYSIQSQIFLEKYYQKELKKINENNQKQIEQQLQIEQIVQNPLPCGFRYI</sequence>
<organism evidence="2 3">
    <name type="scientific">Tetrahymena thermophila (strain SB210)</name>
    <dbReference type="NCBI Taxonomy" id="312017"/>
    <lineage>
        <taxon>Eukaryota</taxon>
        <taxon>Sar</taxon>
        <taxon>Alveolata</taxon>
        <taxon>Ciliophora</taxon>
        <taxon>Intramacronucleata</taxon>
        <taxon>Oligohymenophorea</taxon>
        <taxon>Hymenostomatida</taxon>
        <taxon>Tetrahymenina</taxon>
        <taxon>Tetrahymenidae</taxon>
        <taxon>Tetrahymena</taxon>
    </lineage>
</organism>
<evidence type="ECO:0000313" key="2">
    <source>
        <dbReference type="EMBL" id="EAR93609.1"/>
    </source>
</evidence>